<name>A0A0P1AZW2_PLAHL</name>
<dbReference type="OMA" id="KGNIADY"/>
<organism evidence="1 2">
    <name type="scientific">Plasmopara halstedii</name>
    <name type="common">Downy mildew of sunflower</name>
    <dbReference type="NCBI Taxonomy" id="4781"/>
    <lineage>
        <taxon>Eukaryota</taxon>
        <taxon>Sar</taxon>
        <taxon>Stramenopiles</taxon>
        <taxon>Oomycota</taxon>
        <taxon>Peronosporomycetes</taxon>
        <taxon>Peronosporales</taxon>
        <taxon>Peronosporaceae</taxon>
        <taxon>Plasmopara</taxon>
    </lineage>
</organism>
<sequence length="211" mass="22994">MTISGDRTATKQVFAKLEQLLIQTADDAVYRLQGLKGNLSEFDSRHKLFLVNTSKFNLRSDIRTTKDSTSELRAAANQIADCKKPTESEITAARSAMHATVDALNDLARSAREFDKKGHKVKGVRGVVAGLFGSNQKSTEKPKESIYDDPVDVDNHRVGSDGILRAPNTAEEVVASTLGDCFSGFKSLQHQIAIAEKALSPMFAGQINELI</sequence>
<keyword evidence="2" id="KW-1185">Reference proteome</keyword>
<dbReference type="Proteomes" id="UP000054928">
    <property type="component" value="Unassembled WGS sequence"/>
</dbReference>
<dbReference type="AlphaFoldDB" id="A0A0P1AZW2"/>
<accession>A0A0P1AZW2</accession>
<dbReference type="RefSeq" id="XP_024583280.1">
    <property type="nucleotide sequence ID" value="XM_024717819.1"/>
</dbReference>
<dbReference type="EMBL" id="CCYD01002371">
    <property type="protein sequence ID" value="CEG46911.1"/>
    <property type="molecule type" value="Genomic_DNA"/>
</dbReference>
<protein>
    <submittedName>
        <fullName evidence="1">Uncharacterized protein</fullName>
    </submittedName>
</protein>
<dbReference type="GeneID" id="36398637"/>
<reference evidence="2" key="1">
    <citation type="submission" date="2014-09" db="EMBL/GenBank/DDBJ databases">
        <authorList>
            <person name="Sharma Rahul"/>
            <person name="Thines Marco"/>
        </authorList>
    </citation>
    <scope>NUCLEOTIDE SEQUENCE [LARGE SCALE GENOMIC DNA]</scope>
</reference>
<evidence type="ECO:0000313" key="1">
    <source>
        <dbReference type="EMBL" id="CEG46911.1"/>
    </source>
</evidence>
<proteinExistence type="predicted"/>
<dbReference type="OrthoDB" id="103131at2759"/>
<evidence type="ECO:0000313" key="2">
    <source>
        <dbReference type="Proteomes" id="UP000054928"/>
    </source>
</evidence>